<dbReference type="Proteomes" id="UP001213771">
    <property type="component" value="Unassembled WGS sequence"/>
</dbReference>
<comment type="caution">
    <text evidence="2">The sequence shown here is derived from an EMBL/GenBank/DDBJ whole genome shotgun (WGS) entry which is preliminary data.</text>
</comment>
<reference evidence="2 3" key="1">
    <citation type="submission" date="2023-02" db="EMBL/GenBank/DDBJ databases">
        <authorList>
            <person name="Olszewska D."/>
        </authorList>
    </citation>
    <scope>NUCLEOTIDE SEQUENCE [LARGE SCALE GENOMIC DNA]</scope>
    <source>
        <strain evidence="2 3">FDU301</strain>
    </source>
</reference>
<evidence type="ECO:0000259" key="1">
    <source>
        <dbReference type="Pfam" id="PF04326"/>
    </source>
</evidence>
<dbReference type="RefSeq" id="WP_177564456.1">
    <property type="nucleotide sequence ID" value="NZ_CP058268.1"/>
</dbReference>
<evidence type="ECO:0000313" key="3">
    <source>
        <dbReference type="Proteomes" id="UP001213771"/>
    </source>
</evidence>
<dbReference type="AlphaFoldDB" id="A0ABD4WWM5"/>
<evidence type="ECO:0000313" key="2">
    <source>
        <dbReference type="EMBL" id="MDD9784665.1"/>
    </source>
</evidence>
<sequence>MRKEEFAKFLEDPTRESLREILKNNSGEQNDLDFKAEWPSDPKVAKHVLAFANYGGGCLIVGVKEENDMLTPKGLTELKDKTTIFNKITKFLPGSLLADQHINLYDFSYTESEYEKIKGKKFQVLTVNSSPEKLPFVSLNNGEGINEYRIYTRRGMQTVEASYEEIQKIINRRIETQYSSTAEIELETHLSQLKMLYEQVSPYKYFRSQTSWAANLSRALDNALGEQQKKENPNYPKENYEAFISRMIEKKKKKIEIELGVAGIEE</sequence>
<dbReference type="Pfam" id="PF04326">
    <property type="entry name" value="SLFN_AlbA_2"/>
    <property type="match status" value="1"/>
</dbReference>
<protein>
    <submittedName>
        <fullName evidence="2">ATP-binding protein</fullName>
    </submittedName>
</protein>
<keyword evidence="2" id="KW-0547">Nucleotide-binding</keyword>
<keyword evidence="2" id="KW-0067">ATP-binding</keyword>
<organism evidence="2 3">
    <name type="scientific">Priestia megaterium</name>
    <name type="common">Bacillus megaterium</name>
    <dbReference type="NCBI Taxonomy" id="1404"/>
    <lineage>
        <taxon>Bacteria</taxon>
        <taxon>Bacillati</taxon>
        <taxon>Bacillota</taxon>
        <taxon>Bacilli</taxon>
        <taxon>Bacillales</taxon>
        <taxon>Bacillaceae</taxon>
        <taxon>Priestia</taxon>
    </lineage>
</organism>
<dbReference type="InterPro" id="IPR038461">
    <property type="entry name" value="Schlafen_AlbA_2_dom_sf"/>
</dbReference>
<gene>
    <name evidence="2" type="ORF">PVE99_20070</name>
</gene>
<dbReference type="EMBL" id="JARAOX010000198">
    <property type="protein sequence ID" value="MDD9784665.1"/>
    <property type="molecule type" value="Genomic_DNA"/>
</dbReference>
<feature type="domain" description="Schlafen AlbA-2" evidence="1">
    <location>
        <begin position="28"/>
        <end position="161"/>
    </location>
</feature>
<dbReference type="InterPro" id="IPR007421">
    <property type="entry name" value="Schlafen_AlbA_2_dom"/>
</dbReference>
<accession>A0ABD4WWM5</accession>
<dbReference type="GO" id="GO:0005524">
    <property type="term" value="F:ATP binding"/>
    <property type="evidence" value="ECO:0007669"/>
    <property type="project" value="UniProtKB-KW"/>
</dbReference>
<proteinExistence type="predicted"/>
<dbReference type="Gene3D" id="3.30.950.30">
    <property type="entry name" value="Schlafen, AAA domain"/>
    <property type="match status" value="1"/>
</dbReference>
<name>A0ABD4WWM5_PRIMG</name>